<dbReference type="Proteomes" id="UP001321760">
    <property type="component" value="Unassembled WGS sequence"/>
</dbReference>
<proteinExistence type="predicted"/>
<organism evidence="2 3">
    <name type="scientific">Podospora aff. communis PSN243</name>
    <dbReference type="NCBI Taxonomy" id="3040156"/>
    <lineage>
        <taxon>Eukaryota</taxon>
        <taxon>Fungi</taxon>
        <taxon>Dikarya</taxon>
        <taxon>Ascomycota</taxon>
        <taxon>Pezizomycotina</taxon>
        <taxon>Sordariomycetes</taxon>
        <taxon>Sordariomycetidae</taxon>
        <taxon>Sordariales</taxon>
        <taxon>Podosporaceae</taxon>
        <taxon>Podospora</taxon>
    </lineage>
</organism>
<feature type="compositionally biased region" description="Basic residues" evidence="1">
    <location>
        <begin position="34"/>
        <end position="44"/>
    </location>
</feature>
<protein>
    <submittedName>
        <fullName evidence="2">Uncharacterized protein</fullName>
    </submittedName>
</protein>
<evidence type="ECO:0000256" key="1">
    <source>
        <dbReference type="SAM" id="MobiDB-lite"/>
    </source>
</evidence>
<evidence type="ECO:0000313" key="3">
    <source>
        <dbReference type="Proteomes" id="UP001321760"/>
    </source>
</evidence>
<reference evidence="2" key="1">
    <citation type="journal article" date="2023" name="Mol. Phylogenet. Evol.">
        <title>Genome-scale phylogeny and comparative genomics of the fungal order Sordariales.</title>
        <authorList>
            <person name="Hensen N."/>
            <person name="Bonometti L."/>
            <person name="Westerberg I."/>
            <person name="Brannstrom I.O."/>
            <person name="Guillou S."/>
            <person name="Cros-Aarteil S."/>
            <person name="Calhoun S."/>
            <person name="Haridas S."/>
            <person name="Kuo A."/>
            <person name="Mondo S."/>
            <person name="Pangilinan J."/>
            <person name="Riley R."/>
            <person name="LaButti K."/>
            <person name="Andreopoulos B."/>
            <person name="Lipzen A."/>
            <person name="Chen C."/>
            <person name="Yan M."/>
            <person name="Daum C."/>
            <person name="Ng V."/>
            <person name="Clum A."/>
            <person name="Steindorff A."/>
            <person name="Ohm R.A."/>
            <person name="Martin F."/>
            <person name="Silar P."/>
            <person name="Natvig D.O."/>
            <person name="Lalanne C."/>
            <person name="Gautier V."/>
            <person name="Ament-Velasquez S.L."/>
            <person name="Kruys A."/>
            <person name="Hutchinson M.I."/>
            <person name="Powell A.J."/>
            <person name="Barry K."/>
            <person name="Miller A.N."/>
            <person name="Grigoriev I.V."/>
            <person name="Debuchy R."/>
            <person name="Gladieux P."/>
            <person name="Hiltunen Thoren M."/>
            <person name="Johannesson H."/>
        </authorList>
    </citation>
    <scope>NUCLEOTIDE SEQUENCE</scope>
    <source>
        <strain evidence="2">PSN243</strain>
    </source>
</reference>
<feature type="region of interest" description="Disordered" evidence="1">
    <location>
        <begin position="34"/>
        <end position="61"/>
    </location>
</feature>
<accession>A0AAV9GJA5</accession>
<sequence>MKVLFGMEAEAHWPGGSLLKCAPEAGTNERRWARMTKQPRRRSSARGTPVGLASCQDGSDSWGGRWESVSGSGRSYIRGRNAVFRFIEVVCRLKCNRGLRAGAFAPLICPSFQVGPFSPQTLQPRCAGKDQASDGPLLLFLPCFCITRHDGFCFSKETGTTSTICLRAAGYPRAHCSCLLRDIHLSGEAASGRTSSGSCLLMGAERHSQSCSSKALFPLRFDSVPLGEAPLSAEYSR</sequence>
<dbReference type="AlphaFoldDB" id="A0AAV9GJA5"/>
<comment type="caution">
    <text evidence="2">The sequence shown here is derived from an EMBL/GenBank/DDBJ whole genome shotgun (WGS) entry which is preliminary data.</text>
</comment>
<reference evidence="2" key="2">
    <citation type="submission" date="2023-05" db="EMBL/GenBank/DDBJ databases">
        <authorList>
            <consortium name="Lawrence Berkeley National Laboratory"/>
            <person name="Steindorff A."/>
            <person name="Hensen N."/>
            <person name="Bonometti L."/>
            <person name="Westerberg I."/>
            <person name="Brannstrom I.O."/>
            <person name="Guillou S."/>
            <person name="Cros-Aarteil S."/>
            <person name="Calhoun S."/>
            <person name="Haridas S."/>
            <person name="Kuo A."/>
            <person name="Mondo S."/>
            <person name="Pangilinan J."/>
            <person name="Riley R."/>
            <person name="Labutti K."/>
            <person name="Andreopoulos B."/>
            <person name="Lipzen A."/>
            <person name="Chen C."/>
            <person name="Yanf M."/>
            <person name="Daum C."/>
            <person name="Ng V."/>
            <person name="Clum A."/>
            <person name="Ohm R."/>
            <person name="Martin F."/>
            <person name="Silar P."/>
            <person name="Natvig D."/>
            <person name="Lalanne C."/>
            <person name="Gautier V."/>
            <person name="Ament-Velasquez S.L."/>
            <person name="Kruys A."/>
            <person name="Hutchinson M.I."/>
            <person name="Powell A.J."/>
            <person name="Barry K."/>
            <person name="Miller A.N."/>
            <person name="Grigoriev I.V."/>
            <person name="Debuchy R."/>
            <person name="Gladieux P."/>
            <person name="Thoren M.H."/>
            <person name="Johannesson H."/>
        </authorList>
    </citation>
    <scope>NUCLEOTIDE SEQUENCE</scope>
    <source>
        <strain evidence="2">PSN243</strain>
    </source>
</reference>
<gene>
    <name evidence="2" type="ORF">QBC34DRAFT_128743</name>
</gene>
<dbReference type="EMBL" id="MU865949">
    <property type="protein sequence ID" value="KAK4447463.1"/>
    <property type="molecule type" value="Genomic_DNA"/>
</dbReference>
<name>A0AAV9GJA5_9PEZI</name>
<evidence type="ECO:0000313" key="2">
    <source>
        <dbReference type="EMBL" id="KAK4447463.1"/>
    </source>
</evidence>
<keyword evidence="3" id="KW-1185">Reference proteome</keyword>